<organism evidence="15 16">
    <name type="scientific">Actinomadura alba</name>
    <dbReference type="NCBI Taxonomy" id="406431"/>
    <lineage>
        <taxon>Bacteria</taxon>
        <taxon>Bacillati</taxon>
        <taxon>Actinomycetota</taxon>
        <taxon>Actinomycetes</taxon>
        <taxon>Streptosporangiales</taxon>
        <taxon>Thermomonosporaceae</taxon>
        <taxon>Actinomadura</taxon>
    </lineage>
</organism>
<evidence type="ECO:0000256" key="13">
    <source>
        <dbReference type="ARBA" id="ARBA00023160"/>
    </source>
</evidence>
<keyword evidence="8" id="KW-0276">Fatty acid metabolism</keyword>
<dbReference type="PRINTS" id="PR00457">
    <property type="entry name" value="ANPEROXIDASE"/>
</dbReference>
<dbReference type="EMBL" id="JABVEC010000012">
    <property type="protein sequence ID" value="MBC6467320.1"/>
    <property type="molecule type" value="Genomic_DNA"/>
</dbReference>
<dbReference type="PANTHER" id="PTHR11903:SF11">
    <property type="entry name" value="ALPHA-DIOXYGENASE 1"/>
    <property type="match status" value="1"/>
</dbReference>
<evidence type="ECO:0000256" key="5">
    <source>
        <dbReference type="ARBA" id="ARBA00022723"/>
    </source>
</evidence>
<keyword evidence="9" id="KW-0223">Dioxygenase</keyword>
<name>A0ABR7LS60_9ACTN</name>
<dbReference type="Pfam" id="PF03098">
    <property type="entry name" value="An_peroxidase"/>
    <property type="match status" value="1"/>
</dbReference>
<feature type="region of interest" description="Disordered" evidence="14">
    <location>
        <begin position="79"/>
        <end position="111"/>
    </location>
</feature>
<evidence type="ECO:0000313" key="16">
    <source>
        <dbReference type="Proteomes" id="UP000805614"/>
    </source>
</evidence>
<dbReference type="InterPro" id="IPR037120">
    <property type="entry name" value="Haem_peroxidase_sf_animal"/>
</dbReference>
<dbReference type="Proteomes" id="UP000805614">
    <property type="component" value="Unassembled WGS sequence"/>
</dbReference>
<gene>
    <name evidence="15" type="ORF">HKK74_17720</name>
</gene>
<dbReference type="InterPro" id="IPR050783">
    <property type="entry name" value="Oxylipin_biosynth_metab"/>
</dbReference>
<evidence type="ECO:0000256" key="7">
    <source>
        <dbReference type="ARBA" id="ARBA00022821"/>
    </source>
</evidence>
<dbReference type="RefSeq" id="WP_187244329.1">
    <property type="nucleotide sequence ID" value="NZ_BAAAOK010000005.1"/>
</dbReference>
<evidence type="ECO:0000256" key="3">
    <source>
        <dbReference type="ARBA" id="ARBA00022559"/>
    </source>
</evidence>
<dbReference type="InterPro" id="IPR010255">
    <property type="entry name" value="Haem_peroxidase_sf"/>
</dbReference>
<keyword evidence="13" id="KW-0275">Fatty acid biosynthesis</keyword>
<keyword evidence="5" id="KW-0479">Metal-binding</keyword>
<dbReference type="PANTHER" id="PTHR11903">
    <property type="entry name" value="PROSTAGLANDIN G/H SYNTHASE"/>
    <property type="match status" value="1"/>
</dbReference>
<sequence length="626" mass="70815">MVKAKGHTAVRPVPVRERARPEVRRARARSVFARLYQGTAACLDRTIGWHRLPTPLGLLVLLGLRDTMRRQNLFDTEVQPATNRPPLRPYTPEDRTARTADGTHNDPADPRMGMAGARFGRNIPIEATFPETPPQILSPNPREISRRLLTRTELIPATSVNALVSPWLQFMIRDWFSHGPSPKDEPWQIPLAADDPWPAPPMTVLRSRPDPTMPPGARPPTWASTETHWWDASQIYGSGPEVQRQLRTGQDGKLRVTPEGLQWLPDDPAIDPTQVPGFWAGLLMMHTLFTHEHNAICDRLRAEHPTWGDAELFQRARLINAALIAKIHTVEWTPAVISHPTTKVGLRANWWGLAGERVHRMLGRIGRGDLISGIPGSRTRLDGVPFALTEEFVAVYRMHPLVPDDFRIRSLADDHELATITLRDLAGPHAADAVQRHGIENLLYSFGTMHPGLVTLHNFPRFLQEFHRPDGHLQDLAATDILRTRELGVPRYNEFRRLLRLAPAKTFLQLTGDPATAREIEEIYQGDIEQVDLMIGMYAERRPQGFAFSDTAFRIFLLMATRRLNADRFLSEFYRPEVYTREGLAWVADNTMTSVLLRHYPNLRPALAGVPNAFMPWSHVADTTVP</sequence>
<dbReference type="PROSITE" id="PS50292">
    <property type="entry name" value="PEROXIDASE_3"/>
    <property type="match status" value="1"/>
</dbReference>
<keyword evidence="16" id="KW-1185">Reference proteome</keyword>
<keyword evidence="4" id="KW-0349">Heme</keyword>
<dbReference type="SUPFAM" id="SSF48113">
    <property type="entry name" value="Heme-dependent peroxidases"/>
    <property type="match status" value="1"/>
</dbReference>
<keyword evidence="10" id="KW-0560">Oxidoreductase</keyword>
<evidence type="ECO:0000256" key="9">
    <source>
        <dbReference type="ARBA" id="ARBA00022964"/>
    </source>
</evidence>
<accession>A0ABR7LS60</accession>
<keyword evidence="3 15" id="KW-0575">Peroxidase</keyword>
<evidence type="ECO:0000256" key="10">
    <source>
        <dbReference type="ARBA" id="ARBA00023002"/>
    </source>
</evidence>
<comment type="caution">
    <text evidence="15">The sequence shown here is derived from an EMBL/GenBank/DDBJ whole genome shotgun (WGS) entry which is preliminary data.</text>
</comment>
<keyword evidence="12" id="KW-0443">Lipid metabolism</keyword>
<reference evidence="15 16" key="1">
    <citation type="submission" date="2020-06" db="EMBL/GenBank/DDBJ databases">
        <title>Actinomadura xiongansis sp. nov., isolated from soil of Baiyangdian.</title>
        <authorList>
            <person name="Zhang X."/>
        </authorList>
    </citation>
    <scope>NUCLEOTIDE SEQUENCE [LARGE SCALE GENOMIC DNA]</scope>
    <source>
        <strain evidence="15 16">HBUM206468</strain>
    </source>
</reference>
<dbReference type="InterPro" id="IPR019791">
    <property type="entry name" value="Haem_peroxidase_animal"/>
</dbReference>
<evidence type="ECO:0000256" key="12">
    <source>
        <dbReference type="ARBA" id="ARBA00023098"/>
    </source>
</evidence>
<evidence type="ECO:0000256" key="14">
    <source>
        <dbReference type="SAM" id="MobiDB-lite"/>
    </source>
</evidence>
<feature type="compositionally biased region" description="Basic and acidic residues" evidence="14">
    <location>
        <begin position="91"/>
        <end position="109"/>
    </location>
</feature>
<dbReference type="Gene3D" id="1.10.640.10">
    <property type="entry name" value="Haem peroxidase domain superfamily, animal type"/>
    <property type="match status" value="1"/>
</dbReference>
<evidence type="ECO:0000256" key="1">
    <source>
        <dbReference type="ARBA" id="ARBA00001913"/>
    </source>
</evidence>
<keyword evidence="11" id="KW-0408">Iron</keyword>
<dbReference type="GO" id="GO:0004601">
    <property type="term" value="F:peroxidase activity"/>
    <property type="evidence" value="ECO:0007669"/>
    <property type="project" value="UniProtKB-KW"/>
</dbReference>
<comment type="cofactor">
    <cofactor evidence="1">
        <name>Ca(2+)</name>
        <dbReference type="ChEBI" id="CHEBI:29108"/>
    </cofactor>
</comment>
<proteinExistence type="predicted"/>
<evidence type="ECO:0000256" key="6">
    <source>
        <dbReference type="ARBA" id="ARBA00022767"/>
    </source>
</evidence>
<evidence type="ECO:0000313" key="15">
    <source>
        <dbReference type="EMBL" id="MBC6467320.1"/>
    </source>
</evidence>
<keyword evidence="2" id="KW-0444">Lipid biosynthesis</keyword>
<evidence type="ECO:0000256" key="4">
    <source>
        <dbReference type="ARBA" id="ARBA00022617"/>
    </source>
</evidence>
<keyword evidence="7" id="KW-0611">Plant defense</keyword>
<keyword evidence="6" id="KW-0925">Oxylipin biosynthesis</keyword>
<evidence type="ECO:0000256" key="8">
    <source>
        <dbReference type="ARBA" id="ARBA00022832"/>
    </source>
</evidence>
<evidence type="ECO:0000256" key="2">
    <source>
        <dbReference type="ARBA" id="ARBA00022516"/>
    </source>
</evidence>
<dbReference type="CDD" id="cd09818">
    <property type="entry name" value="PIOX_like"/>
    <property type="match status" value="1"/>
</dbReference>
<dbReference type="InterPro" id="IPR034815">
    <property type="entry name" value="A_dioxygenase"/>
</dbReference>
<protein>
    <submittedName>
        <fullName evidence="15">Heme peroxidase</fullName>
    </submittedName>
</protein>
<evidence type="ECO:0000256" key="11">
    <source>
        <dbReference type="ARBA" id="ARBA00023004"/>
    </source>
</evidence>